<evidence type="ECO:0000256" key="7">
    <source>
        <dbReference type="SAM" id="Phobius"/>
    </source>
</evidence>
<dbReference type="Pfam" id="PF02383">
    <property type="entry name" value="Syja_N"/>
    <property type="match status" value="1"/>
</dbReference>
<dbReference type="Proteomes" id="UP000014760">
    <property type="component" value="Unassembled WGS sequence"/>
</dbReference>
<sequence length="588" mass="67891">MAVHESMKLHVTPDKFYIVATDTVENEVLVIDRISQDISLHRNEDIVPRNVEVKNIYGLFGIIHLLAGPYLLVITKRVKVGEISGQSIYKVTGTEMLCYKRTQFHLNEKQVQDNTRYVAMVEHVLAMDSFYFCTTYDITHTMQRLYNTSPDFVRMPLHERADVRFVWNNSMIREFAQQEELSQYCLPVMLGFVEVRSCIAKGHAFQYIVISRRCSFRAGTRYYMRGVDSEGHAANFVETEQIVEYGSTRSSFVQTRGSVPLYWYQYPNLKYKPAPIISTLQNQNDAFQRHFAAQIYNYGKQVLINLLDQKGHEQNLVNNYSAQVQAAQNSNIRYVPFDFHKECKKMRWDRLSLLLDQISEDQASFGYFLINGGQVEATQDGVFRTNCIDCLDRTNVVQSLLARRSLQAQLQMFGILSAQERVEDQVMLETAFKNVWADNADACSKQYAGTGALKTDFTRTGRRTKIGLVRDGVNSLVRYVLNNFYDGFRQDSIDLFLGNYVVEEAEDVSKPCPLRDEKDWKYYALPVIFLVAFSMCVISILIPDEHVSEQVMYILFWGGSSAVTMAMMYFYGREFVDRPKLAQKLKIE</sequence>
<evidence type="ECO:0000256" key="6">
    <source>
        <dbReference type="ARBA" id="ARBA00041911"/>
    </source>
</evidence>
<dbReference type="InterPro" id="IPR002013">
    <property type="entry name" value="SAC_dom"/>
</dbReference>
<proteinExistence type="predicted"/>
<accession>R7T3T3</accession>
<dbReference type="AlphaFoldDB" id="R7T3T3"/>
<reference evidence="10" key="3">
    <citation type="submission" date="2015-06" db="UniProtKB">
        <authorList>
            <consortium name="EnsemblMetazoa"/>
        </authorList>
    </citation>
    <scope>IDENTIFICATION</scope>
</reference>
<evidence type="ECO:0000313" key="9">
    <source>
        <dbReference type="EMBL" id="ELT87336.1"/>
    </source>
</evidence>
<dbReference type="HOGENOM" id="CLU_003016_7_4_1"/>
<dbReference type="OMA" id="ITKAQPV"/>
<dbReference type="EMBL" id="AMQN01003652">
    <property type="status" value="NOT_ANNOTATED_CDS"/>
    <property type="molecule type" value="Genomic_DNA"/>
</dbReference>
<dbReference type="EMBL" id="KB312379">
    <property type="protein sequence ID" value="ELT87336.1"/>
    <property type="molecule type" value="Genomic_DNA"/>
</dbReference>
<name>R7T3T3_CAPTE</name>
<comment type="catalytic activity">
    <reaction evidence="3">
        <text>a 1,2-diacyl-sn-glycero-3-phospho-(1D-myo-inositol 4-phosphate) + H2O = a 1,2-diacyl-sn-glycero-3-phospho-(1D-myo-inositol) + phosphate</text>
        <dbReference type="Rhea" id="RHEA:55652"/>
        <dbReference type="ChEBI" id="CHEBI:15377"/>
        <dbReference type="ChEBI" id="CHEBI:43474"/>
        <dbReference type="ChEBI" id="CHEBI:57880"/>
        <dbReference type="ChEBI" id="CHEBI:58178"/>
    </reaction>
    <physiologicalReaction direction="left-to-right" evidence="3">
        <dbReference type="Rhea" id="RHEA:55653"/>
    </physiologicalReaction>
</comment>
<reference evidence="9 11" key="2">
    <citation type="journal article" date="2013" name="Nature">
        <title>Insights into bilaterian evolution from three spiralian genomes.</title>
        <authorList>
            <person name="Simakov O."/>
            <person name="Marletaz F."/>
            <person name="Cho S.J."/>
            <person name="Edsinger-Gonzales E."/>
            <person name="Havlak P."/>
            <person name="Hellsten U."/>
            <person name="Kuo D.H."/>
            <person name="Larsson T."/>
            <person name="Lv J."/>
            <person name="Arendt D."/>
            <person name="Savage R."/>
            <person name="Osoegawa K."/>
            <person name="de Jong P."/>
            <person name="Grimwood J."/>
            <person name="Chapman J.A."/>
            <person name="Shapiro H."/>
            <person name="Aerts A."/>
            <person name="Otillar R.P."/>
            <person name="Terry A.Y."/>
            <person name="Boore J.L."/>
            <person name="Grigoriev I.V."/>
            <person name="Lindberg D.R."/>
            <person name="Seaver E.C."/>
            <person name="Weisblat D.A."/>
            <person name="Putnam N.H."/>
            <person name="Rokhsar D.S."/>
        </authorList>
    </citation>
    <scope>NUCLEOTIDE SEQUENCE</scope>
    <source>
        <strain evidence="9 11">I ESC-2004</strain>
    </source>
</reference>
<keyword evidence="7" id="KW-1133">Transmembrane helix</keyword>
<evidence type="ECO:0000256" key="3">
    <source>
        <dbReference type="ARBA" id="ARBA00036807"/>
    </source>
</evidence>
<keyword evidence="7" id="KW-0472">Membrane</keyword>
<dbReference type="STRING" id="283909.R7T3T3"/>
<evidence type="ECO:0000313" key="11">
    <source>
        <dbReference type="Proteomes" id="UP000014760"/>
    </source>
</evidence>
<dbReference type="FunCoup" id="R7T3T3">
    <property type="interactions" value="2619"/>
</dbReference>
<gene>
    <name evidence="9" type="ORF">CAPTEDRAFT_220075</name>
</gene>
<dbReference type="PANTHER" id="PTHR45662:SF2">
    <property type="entry name" value="PHOSPHATIDYLINOSITOL-3-PHOSPHATASE SAC1"/>
    <property type="match status" value="1"/>
</dbReference>
<feature type="transmembrane region" description="Helical" evidence="7">
    <location>
        <begin position="554"/>
        <end position="571"/>
    </location>
</feature>
<evidence type="ECO:0000259" key="8">
    <source>
        <dbReference type="PROSITE" id="PS50275"/>
    </source>
</evidence>
<reference evidence="11" key="1">
    <citation type="submission" date="2012-12" db="EMBL/GenBank/DDBJ databases">
        <authorList>
            <person name="Hellsten U."/>
            <person name="Grimwood J."/>
            <person name="Chapman J.A."/>
            <person name="Shapiro H."/>
            <person name="Aerts A."/>
            <person name="Otillar R.P."/>
            <person name="Terry A.Y."/>
            <person name="Boore J.L."/>
            <person name="Simakov O."/>
            <person name="Marletaz F."/>
            <person name="Cho S.-J."/>
            <person name="Edsinger-Gonzales E."/>
            <person name="Havlak P."/>
            <person name="Kuo D.-H."/>
            <person name="Larsson T."/>
            <person name="Lv J."/>
            <person name="Arendt D."/>
            <person name="Savage R."/>
            <person name="Osoegawa K."/>
            <person name="de Jong P."/>
            <person name="Lindberg D.R."/>
            <person name="Seaver E.C."/>
            <person name="Weisblat D.A."/>
            <person name="Putnam N.H."/>
            <person name="Grigoriev I.V."/>
            <person name="Rokhsar D.S."/>
        </authorList>
    </citation>
    <scope>NUCLEOTIDE SEQUENCE</scope>
    <source>
        <strain evidence="11">I ESC-2004</strain>
    </source>
</reference>
<dbReference type="GO" id="GO:0043812">
    <property type="term" value="F:phosphatidylinositol-4-phosphate phosphatase activity"/>
    <property type="evidence" value="ECO:0007669"/>
    <property type="project" value="TreeGrafter"/>
</dbReference>
<dbReference type="OrthoDB" id="405996at2759"/>
<evidence type="ECO:0000256" key="2">
    <source>
        <dbReference type="ARBA" id="ARBA00036631"/>
    </source>
</evidence>
<keyword evidence="7" id="KW-0812">Transmembrane</keyword>
<dbReference type="EC" id="3.1.3.64" evidence="1"/>
<comment type="catalytic activity">
    <reaction evidence="2">
        <text>a 1,2-diacyl-sn-glycero-3-phospho-(1D-myo-inositol-3-phosphate) + H2O = a 1,2-diacyl-sn-glycero-3-phospho-(1D-myo-inositol) + phosphate</text>
        <dbReference type="Rhea" id="RHEA:12316"/>
        <dbReference type="ChEBI" id="CHEBI:15377"/>
        <dbReference type="ChEBI" id="CHEBI:43474"/>
        <dbReference type="ChEBI" id="CHEBI:57880"/>
        <dbReference type="ChEBI" id="CHEBI:58088"/>
        <dbReference type="EC" id="3.1.3.64"/>
    </reaction>
    <physiologicalReaction direction="left-to-right" evidence="2">
        <dbReference type="Rhea" id="RHEA:12317"/>
    </physiologicalReaction>
</comment>
<evidence type="ECO:0000313" key="10">
    <source>
        <dbReference type="EnsemblMetazoa" id="CapteP220075"/>
    </source>
</evidence>
<dbReference type="PROSITE" id="PS50275">
    <property type="entry name" value="SAC"/>
    <property type="match status" value="1"/>
</dbReference>
<dbReference type="GO" id="GO:0046856">
    <property type="term" value="P:phosphatidylinositol dephosphorylation"/>
    <property type="evidence" value="ECO:0007669"/>
    <property type="project" value="TreeGrafter"/>
</dbReference>
<dbReference type="GO" id="GO:0005783">
    <property type="term" value="C:endoplasmic reticulum"/>
    <property type="evidence" value="ECO:0007669"/>
    <property type="project" value="TreeGrafter"/>
</dbReference>
<protein>
    <recommendedName>
        <fullName evidence="4">Phosphatidylinositol-3-phosphatase SAC1</fullName>
        <ecNumber evidence="1">3.1.3.64</ecNumber>
    </recommendedName>
    <alternativeName>
        <fullName evidence="6">Phosphatidylinositol-4-phosphate phosphatase</fullName>
    </alternativeName>
    <alternativeName>
        <fullName evidence="5">Suppressor of actin mutations 1-like protein</fullName>
    </alternativeName>
</protein>
<dbReference type="GO" id="GO:0004438">
    <property type="term" value="F:phosphatidylinositol-3-phosphate phosphatase activity"/>
    <property type="evidence" value="ECO:0007669"/>
    <property type="project" value="UniProtKB-EC"/>
</dbReference>
<dbReference type="PANTHER" id="PTHR45662">
    <property type="entry name" value="PHOSPHATIDYLINOSITIDE PHOSPHATASE SAC1"/>
    <property type="match status" value="1"/>
</dbReference>
<evidence type="ECO:0000256" key="1">
    <source>
        <dbReference type="ARBA" id="ARBA00013038"/>
    </source>
</evidence>
<evidence type="ECO:0000256" key="4">
    <source>
        <dbReference type="ARBA" id="ARBA00040795"/>
    </source>
</evidence>
<feature type="transmembrane region" description="Helical" evidence="7">
    <location>
        <begin position="522"/>
        <end position="542"/>
    </location>
</feature>
<feature type="transmembrane region" description="Helical" evidence="7">
    <location>
        <begin position="56"/>
        <end position="74"/>
    </location>
</feature>
<organism evidence="9">
    <name type="scientific">Capitella teleta</name>
    <name type="common">Polychaete worm</name>
    <dbReference type="NCBI Taxonomy" id="283909"/>
    <lineage>
        <taxon>Eukaryota</taxon>
        <taxon>Metazoa</taxon>
        <taxon>Spiralia</taxon>
        <taxon>Lophotrochozoa</taxon>
        <taxon>Annelida</taxon>
        <taxon>Polychaeta</taxon>
        <taxon>Sedentaria</taxon>
        <taxon>Scolecida</taxon>
        <taxon>Capitellidae</taxon>
        <taxon>Capitella</taxon>
    </lineage>
</organism>
<feature type="domain" description="SAC" evidence="8">
    <location>
        <begin position="121"/>
        <end position="449"/>
    </location>
</feature>
<evidence type="ECO:0000256" key="5">
    <source>
        <dbReference type="ARBA" id="ARBA00041396"/>
    </source>
</evidence>
<keyword evidence="11" id="KW-1185">Reference proteome</keyword>
<dbReference type="EnsemblMetazoa" id="CapteT220075">
    <property type="protein sequence ID" value="CapteP220075"/>
    <property type="gene ID" value="CapteG220075"/>
</dbReference>